<dbReference type="SMART" id="SM01052">
    <property type="entry name" value="CAP_GLY"/>
    <property type="match status" value="1"/>
</dbReference>
<sequence length="509" mass="57013">MSSDKQPDFKIDRRVHSVDDPHRTGTVKYVGPVHGYSGFWVGLDWDNGDGKHDGSVNGVRYFQARSEHSGSLVRPHALSKGISFVEALDRRYRADSTKEEEDEMYVLSTSKRRVNIELVGKNKVQEKLQKFEDMHCASLACLGVSSPGSPHAIGAIVPNLRELDLTGSLLGDWQDVCAICEQLPVLEVLNLSNNQMSHNALAMPLLKSIRILVLNNCGITWKQVEILKHSLPALEELHLLSNQLESIELSTGKKVQGFDSLRILNLEDNCINTWDAVLKLSQLRSLEQLHLNKNSLKDIYYPDFVSIDDSICACEPQDSSFKPFENLGCLLLGDNKINDFSSVDSLNKFPSLVDVRLSGNPIADPSSGGLPRFVLIGRLAKIAVLNGSEVSPRERKDSEIRYVRLVMSKMNIFGQEEIRWLHPRFFELKDRHGIEYMDRSTGNAGLQKMASSLLSITFKCIGASMGERPSITKKLPATTTVGKLKALCESFFKLKSMKLKLFLQEEVWI</sequence>
<dbReference type="InterPro" id="IPR036859">
    <property type="entry name" value="CAP-Gly_dom_sf"/>
</dbReference>
<dbReference type="eggNOG" id="KOG2982">
    <property type="taxonomic scope" value="Eukaryota"/>
</dbReference>
<evidence type="ECO:0000313" key="9">
    <source>
        <dbReference type="EMBL" id="ERM99679.1"/>
    </source>
</evidence>
<dbReference type="PROSITE" id="PS00845">
    <property type="entry name" value="CAP_GLY_1"/>
    <property type="match status" value="1"/>
</dbReference>
<dbReference type="OrthoDB" id="5273213at2759"/>
<evidence type="ECO:0000256" key="1">
    <source>
        <dbReference type="ARBA" id="ARBA00004496"/>
    </source>
</evidence>
<dbReference type="PANTHER" id="PTHR46652">
    <property type="entry name" value="LEUCINE-RICH REPEAT AND IQ DOMAIN-CONTAINING PROTEIN 1-RELATED"/>
    <property type="match status" value="1"/>
</dbReference>
<dbReference type="AlphaFoldDB" id="W1NYD7"/>
<dbReference type="InterPro" id="IPR032675">
    <property type="entry name" value="LRR_dom_sf"/>
</dbReference>
<dbReference type="GO" id="GO:0009793">
    <property type="term" value="P:embryo development ending in seed dormancy"/>
    <property type="evidence" value="ECO:0007669"/>
    <property type="project" value="EnsemblPlants"/>
</dbReference>
<dbReference type="InterPro" id="IPR000938">
    <property type="entry name" value="CAP-Gly_domain"/>
</dbReference>
<evidence type="ECO:0000256" key="6">
    <source>
        <dbReference type="ARBA" id="ARBA00023186"/>
    </source>
</evidence>
<dbReference type="InterPro" id="IPR001611">
    <property type="entry name" value="Leu-rich_rpt"/>
</dbReference>
<dbReference type="Pfam" id="PF01302">
    <property type="entry name" value="CAP_GLY"/>
    <property type="match status" value="1"/>
</dbReference>
<dbReference type="PROSITE" id="PS51450">
    <property type="entry name" value="LRR"/>
    <property type="match status" value="2"/>
</dbReference>
<dbReference type="SUPFAM" id="SSF52058">
    <property type="entry name" value="L domain-like"/>
    <property type="match status" value="1"/>
</dbReference>
<keyword evidence="5" id="KW-0677">Repeat</keyword>
<evidence type="ECO:0000256" key="3">
    <source>
        <dbReference type="ARBA" id="ARBA00022490"/>
    </source>
</evidence>
<dbReference type="FunFam" id="2.30.30.190:FF:000016">
    <property type="entry name" value="Tubulin-folding cofactor E"/>
    <property type="match status" value="1"/>
</dbReference>
<accession>W1NYD7</accession>
<dbReference type="OMA" id="SEESHMF"/>
<organism evidence="9 10">
    <name type="scientific">Amborella trichopoda</name>
    <dbReference type="NCBI Taxonomy" id="13333"/>
    <lineage>
        <taxon>Eukaryota</taxon>
        <taxon>Viridiplantae</taxon>
        <taxon>Streptophyta</taxon>
        <taxon>Embryophyta</taxon>
        <taxon>Tracheophyta</taxon>
        <taxon>Spermatophyta</taxon>
        <taxon>Magnoliopsida</taxon>
        <taxon>Amborellales</taxon>
        <taxon>Amborellaceae</taxon>
        <taxon>Amborella</taxon>
    </lineage>
</organism>
<feature type="domain" description="CAP-Gly" evidence="8">
    <location>
        <begin position="31"/>
        <end position="74"/>
    </location>
</feature>
<keyword evidence="3" id="KW-0963">Cytoplasm</keyword>
<keyword evidence="4" id="KW-0433">Leucine-rich repeat</keyword>
<dbReference type="Gramene" id="ERM99679">
    <property type="protein sequence ID" value="ERM99679"/>
    <property type="gene ID" value="AMTR_s00099p00048900"/>
</dbReference>
<keyword evidence="6" id="KW-0143">Chaperone</keyword>
<dbReference type="PROSITE" id="PS50245">
    <property type="entry name" value="CAP_GLY_2"/>
    <property type="match status" value="1"/>
</dbReference>
<dbReference type="InterPro" id="IPR050836">
    <property type="entry name" value="SDS22/Internalin_LRR"/>
</dbReference>
<comment type="similarity">
    <text evidence="2">Belongs to the TBCE family.</text>
</comment>
<dbReference type="HOGENOM" id="CLU_017716_5_0_1"/>
<dbReference type="STRING" id="13333.W1NYD7"/>
<dbReference type="SUPFAM" id="SSF74924">
    <property type="entry name" value="Cap-Gly domain"/>
    <property type="match status" value="1"/>
</dbReference>
<evidence type="ECO:0000256" key="2">
    <source>
        <dbReference type="ARBA" id="ARBA00006286"/>
    </source>
</evidence>
<evidence type="ECO:0000256" key="7">
    <source>
        <dbReference type="ARBA" id="ARBA00026055"/>
    </source>
</evidence>
<dbReference type="FunFam" id="3.80.10.10:FF:000752">
    <property type="entry name" value="Tubulin-folding cofactor E"/>
    <property type="match status" value="1"/>
</dbReference>
<dbReference type="FunFam" id="3.80.10.10:FF:000882">
    <property type="entry name" value="Tubulin-folding cofactor E"/>
    <property type="match status" value="1"/>
</dbReference>
<evidence type="ECO:0000256" key="4">
    <source>
        <dbReference type="ARBA" id="ARBA00022614"/>
    </source>
</evidence>
<dbReference type="GO" id="GO:0005737">
    <property type="term" value="C:cytoplasm"/>
    <property type="evidence" value="ECO:0007669"/>
    <property type="project" value="UniProtKB-SubCell"/>
</dbReference>
<evidence type="ECO:0000256" key="5">
    <source>
        <dbReference type="ARBA" id="ARBA00022737"/>
    </source>
</evidence>
<proteinExistence type="inferred from homology"/>
<name>W1NYD7_AMBTC</name>
<gene>
    <name evidence="9" type="ORF">AMTR_s00099p00048900</name>
</gene>
<protein>
    <recommendedName>
        <fullName evidence="8">CAP-Gly domain-containing protein</fullName>
    </recommendedName>
</protein>
<keyword evidence="10" id="KW-1185">Reference proteome</keyword>
<dbReference type="EMBL" id="KI394994">
    <property type="protein sequence ID" value="ERM99679.1"/>
    <property type="molecule type" value="Genomic_DNA"/>
</dbReference>
<dbReference type="Proteomes" id="UP000017836">
    <property type="component" value="Unassembled WGS sequence"/>
</dbReference>
<comment type="subunit">
    <text evidence="7">Supercomplex made of cofactors A to E. Cofactors A and D function by capturing and stabilizing tubulin in a quasi-native conformation. Cofactor E binds to the cofactor D-tubulin complex; interaction with cofactor C then causes the release of tubulin polypeptides that are committed to the native state.</text>
</comment>
<dbReference type="PANTHER" id="PTHR46652:SF7">
    <property type="entry name" value="LEUCINE-RICH REPEAT AND IQ DOMAIN-CONTAINING PROTEIN 1"/>
    <property type="match status" value="1"/>
</dbReference>
<dbReference type="Gene3D" id="2.30.30.190">
    <property type="entry name" value="CAP Gly-rich-like domain"/>
    <property type="match status" value="1"/>
</dbReference>
<dbReference type="Gene3D" id="3.10.20.90">
    <property type="entry name" value="Phosphatidylinositol 3-kinase Catalytic Subunit, Chain A, domain 1"/>
    <property type="match status" value="1"/>
</dbReference>
<reference evidence="10" key="1">
    <citation type="journal article" date="2013" name="Science">
        <title>The Amborella genome and the evolution of flowering plants.</title>
        <authorList>
            <consortium name="Amborella Genome Project"/>
        </authorList>
    </citation>
    <scope>NUCLEOTIDE SEQUENCE [LARGE SCALE GENOMIC DNA]</scope>
</reference>
<dbReference type="Gene3D" id="3.80.10.10">
    <property type="entry name" value="Ribonuclease Inhibitor"/>
    <property type="match status" value="2"/>
</dbReference>
<evidence type="ECO:0000259" key="8">
    <source>
        <dbReference type="PROSITE" id="PS50245"/>
    </source>
</evidence>
<comment type="subcellular location">
    <subcellularLocation>
        <location evidence="1">Cytoplasm</location>
    </subcellularLocation>
</comment>
<evidence type="ECO:0000313" key="10">
    <source>
        <dbReference type="Proteomes" id="UP000017836"/>
    </source>
</evidence>